<protein>
    <recommendedName>
        <fullName evidence="12">SH3 domain-containing protein</fullName>
    </recommendedName>
</protein>
<evidence type="ECO:0000259" key="12">
    <source>
        <dbReference type="PROSITE" id="PS50002"/>
    </source>
</evidence>
<evidence type="ECO:0000256" key="1">
    <source>
        <dbReference type="ARBA" id="ARBA00004651"/>
    </source>
</evidence>
<keyword evidence="7" id="KW-0346">Stress response</keyword>
<dbReference type="PANTHER" id="PTHR15735">
    <property type="entry name" value="FCH AND DOUBLE SH3 DOMAINS PROTEIN"/>
    <property type="match status" value="1"/>
</dbReference>
<comment type="similarity">
    <text evidence="2">Belongs to the SHO1 family.</text>
</comment>
<evidence type="ECO:0000256" key="5">
    <source>
        <dbReference type="ARBA" id="ARBA00022692"/>
    </source>
</evidence>
<feature type="region of interest" description="Disordered" evidence="10">
    <location>
        <begin position="204"/>
        <end position="285"/>
    </location>
</feature>
<evidence type="ECO:0000313" key="13">
    <source>
        <dbReference type="EMBL" id="CAA7270693.1"/>
    </source>
</evidence>
<keyword evidence="3 9" id="KW-0728">SH3 domain</keyword>
<accession>A0A8S0XT32</accession>
<feature type="compositionally biased region" description="Polar residues" evidence="10">
    <location>
        <begin position="214"/>
        <end position="228"/>
    </location>
</feature>
<evidence type="ECO:0000256" key="9">
    <source>
        <dbReference type="PROSITE-ProRule" id="PRU00192"/>
    </source>
</evidence>
<feature type="compositionally biased region" description="Polar residues" evidence="10">
    <location>
        <begin position="238"/>
        <end position="249"/>
    </location>
</feature>
<dbReference type="CDD" id="cd11855">
    <property type="entry name" value="SH3_Sho1p"/>
    <property type="match status" value="1"/>
</dbReference>
<feature type="compositionally biased region" description="Polar residues" evidence="10">
    <location>
        <begin position="1"/>
        <end position="10"/>
    </location>
</feature>
<evidence type="ECO:0000256" key="10">
    <source>
        <dbReference type="SAM" id="MobiDB-lite"/>
    </source>
</evidence>
<evidence type="ECO:0000256" key="8">
    <source>
        <dbReference type="ARBA" id="ARBA00023136"/>
    </source>
</evidence>
<dbReference type="InterPro" id="IPR001452">
    <property type="entry name" value="SH3_domain"/>
</dbReference>
<dbReference type="PRINTS" id="PR00452">
    <property type="entry name" value="SH3DOMAIN"/>
</dbReference>
<feature type="compositionally biased region" description="Low complexity" evidence="10">
    <location>
        <begin position="269"/>
        <end position="278"/>
    </location>
</feature>
<evidence type="ECO:0000256" key="2">
    <source>
        <dbReference type="ARBA" id="ARBA00009739"/>
    </source>
</evidence>
<evidence type="ECO:0000256" key="11">
    <source>
        <dbReference type="SAM" id="Phobius"/>
    </source>
</evidence>
<proteinExistence type="inferred from homology"/>
<dbReference type="InterPro" id="IPR036028">
    <property type="entry name" value="SH3-like_dom_sf"/>
</dbReference>
<dbReference type="PROSITE" id="PS50002">
    <property type="entry name" value="SH3"/>
    <property type="match status" value="1"/>
</dbReference>
<dbReference type="OrthoDB" id="5983572at2759"/>
<keyword evidence="6 11" id="KW-1133">Transmembrane helix</keyword>
<feature type="transmembrane region" description="Helical" evidence="11">
    <location>
        <begin position="120"/>
        <end position="140"/>
    </location>
</feature>
<evidence type="ECO:0000256" key="3">
    <source>
        <dbReference type="ARBA" id="ARBA00022443"/>
    </source>
</evidence>
<dbReference type="GO" id="GO:0005886">
    <property type="term" value="C:plasma membrane"/>
    <property type="evidence" value="ECO:0007669"/>
    <property type="project" value="UniProtKB-SubCell"/>
</dbReference>
<keyword evidence="5 11" id="KW-0812">Transmembrane</keyword>
<evidence type="ECO:0000256" key="7">
    <source>
        <dbReference type="ARBA" id="ARBA00023016"/>
    </source>
</evidence>
<dbReference type="GO" id="GO:0030833">
    <property type="term" value="P:regulation of actin filament polymerization"/>
    <property type="evidence" value="ECO:0007669"/>
    <property type="project" value="TreeGrafter"/>
</dbReference>
<organism evidence="13 14">
    <name type="scientific">Cyclocybe aegerita</name>
    <name type="common">Black poplar mushroom</name>
    <name type="synonym">Agrocybe aegerita</name>
    <dbReference type="NCBI Taxonomy" id="1973307"/>
    <lineage>
        <taxon>Eukaryota</taxon>
        <taxon>Fungi</taxon>
        <taxon>Dikarya</taxon>
        <taxon>Basidiomycota</taxon>
        <taxon>Agaricomycotina</taxon>
        <taxon>Agaricomycetes</taxon>
        <taxon>Agaricomycetidae</taxon>
        <taxon>Agaricales</taxon>
        <taxon>Agaricineae</taxon>
        <taxon>Bolbitiaceae</taxon>
        <taxon>Cyclocybe</taxon>
    </lineage>
</organism>
<name>A0A8S0XT32_CYCAE</name>
<keyword evidence="4" id="KW-1003">Cell membrane</keyword>
<dbReference type="Pfam" id="PF00018">
    <property type="entry name" value="SH3_1"/>
    <property type="match status" value="1"/>
</dbReference>
<dbReference type="InterPro" id="IPR035522">
    <property type="entry name" value="Sho1_SH3"/>
</dbReference>
<feature type="region of interest" description="Disordered" evidence="10">
    <location>
        <begin position="1"/>
        <end position="38"/>
    </location>
</feature>
<comment type="subcellular location">
    <subcellularLocation>
        <location evidence="1">Cell membrane</location>
        <topology evidence="1">Multi-pass membrane protein</topology>
    </subcellularLocation>
</comment>
<comment type="caution">
    <text evidence="13">The sequence shown here is derived from an EMBL/GenBank/DDBJ whole genome shotgun (WGS) entry which is preliminary data.</text>
</comment>
<keyword evidence="8 11" id="KW-0472">Membrane</keyword>
<dbReference type="PANTHER" id="PTHR15735:SF21">
    <property type="entry name" value="PROTEIN NERVOUS WRECK"/>
    <property type="match status" value="1"/>
</dbReference>
<feature type="transmembrane region" description="Helical" evidence="11">
    <location>
        <begin position="89"/>
        <end position="108"/>
    </location>
</feature>
<evidence type="ECO:0000256" key="4">
    <source>
        <dbReference type="ARBA" id="ARBA00022475"/>
    </source>
</evidence>
<feature type="transmembrane region" description="Helical" evidence="11">
    <location>
        <begin position="55"/>
        <end position="77"/>
    </location>
</feature>
<dbReference type="Gene3D" id="2.30.30.40">
    <property type="entry name" value="SH3 Domains"/>
    <property type="match status" value="1"/>
</dbReference>
<dbReference type="EMBL" id="CACVBS010000094">
    <property type="protein sequence ID" value="CAA7270693.1"/>
    <property type="molecule type" value="Genomic_DNA"/>
</dbReference>
<evidence type="ECO:0000256" key="6">
    <source>
        <dbReference type="ARBA" id="ARBA00022989"/>
    </source>
</evidence>
<dbReference type="SMART" id="SM00326">
    <property type="entry name" value="SH3"/>
    <property type="match status" value="1"/>
</dbReference>
<reference evidence="13 14" key="1">
    <citation type="submission" date="2020-01" db="EMBL/GenBank/DDBJ databases">
        <authorList>
            <person name="Gupta K D."/>
        </authorList>
    </citation>
    <scope>NUCLEOTIDE SEQUENCE [LARGE SCALE GENOMIC DNA]</scope>
</reference>
<feature type="transmembrane region" description="Helical" evidence="11">
    <location>
        <begin position="152"/>
        <end position="171"/>
    </location>
</feature>
<dbReference type="Proteomes" id="UP000467700">
    <property type="component" value="Unassembled WGS sequence"/>
</dbReference>
<feature type="domain" description="SH3" evidence="12">
    <location>
        <begin position="286"/>
        <end position="345"/>
    </location>
</feature>
<sequence>MEPAQQSYAPSASERPYSENVATTNPAENGHGPATTTAVAPPEVEAHPRELGSHYFLLGTLVLGLIGWLVALVSQAVVAAQINNPRIRILWFGIIIQTLVTALVVRVIVGSPTYNAAYAYGTQISVFAALATVFAVMGVDRNIYFSRSAEKATGAGWLIIAIVDLLWILYFTSPPQSPVTQLVAAIPVGRRTDEPYNKVEKIGRSTDAFPMSPIHQQQPRSGNWSTQEPAGGAGVRATVTSAASENRSTGAGGSQARGEGSEDRPDSGTAAAEEAPTQPQEPPEEVAKWRAEALFDYNGSESDPTELIFKKGEVLFVINKEGKWWKAKTKAGQVGIVPSNYVRLL</sequence>
<gene>
    <name evidence="13" type="ORF">AAE3_LOCUS12927</name>
</gene>
<evidence type="ECO:0000313" key="14">
    <source>
        <dbReference type="Proteomes" id="UP000467700"/>
    </source>
</evidence>
<keyword evidence="14" id="KW-1185">Reference proteome</keyword>
<dbReference type="SUPFAM" id="SSF50044">
    <property type="entry name" value="SH3-domain"/>
    <property type="match status" value="1"/>
</dbReference>
<dbReference type="AlphaFoldDB" id="A0A8S0XT32"/>